<dbReference type="STRING" id="1291742.LOOC260_119600"/>
<dbReference type="InterPro" id="IPR000150">
    <property type="entry name" value="Cof"/>
</dbReference>
<dbReference type="KEGG" id="lho:LOOC260_119600"/>
<sequence>MLIKYIFLDLDGTLLDKNKKIGVNNLKTLTDISTRFDIVLCSGRSPLAMKPYIDSLSLNTGFSISFNGAIIFENNSLETLRSFTLSNKDLLMIFTFILLLNIPVSVDISTSNDVYQITDFAPSKYQTISHNFLNFHKIKIIEIPQKIAIATCIIMGSPSNIEKIKNNITPKLNNLFSITKSRSDMLEFLPSEANKLNAAKNLVSKKGDNLSNIIFFGNDENDITLLKKAGIGVAMGNSSDIVKKNSDMVIGSNNNDSISNLLNLLI</sequence>
<evidence type="ECO:0000313" key="2">
    <source>
        <dbReference type="Proteomes" id="UP000031620"/>
    </source>
</evidence>
<dbReference type="Proteomes" id="UP000031620">
    <property type="component" value="Chromosome"/>
</dbReference>
<dbReference type="Gene3D" id="3.30.1240.10">
    <property type="match status" value="1"/>
</dbReference>
<dbReference type="NCBIfam" id="TIGR01484">
    <property type="entry name" value="HAD-SF-IIB"/>
    <property type="match status" value="1"/>
</dbReference>
<dbReference type="GO" id="GO:0005829">
    <property type="term" value="C:cytosol"/>
    <property type="evidence" value="ECO:0007669"/>
    <property type="project" value="TreeGrafter"/>
</dbReference>
<dbReference type="EMBL" id="AP014680">
    <property type="protein sequence ID" value="BAP86466.1"/>
    <property type="molecule type" value="Genomic_DNA"/>
</dbReference>
<evidence type="ECO:0000313" key="1">
    <source>
        <dbReference type="EMBL" id="BAP86466.1"/>
    </source>
</evidence>
<gene>
    <name evidence="1" type="ORF">LOOC260_119600</name>
</gene>
<dbReference type="SUPFAM" id="SSF56784">
    <property type="entry name" value="HAD-like"/>
    <property type="match status" value="1"/>
</dbReference>
<protein>
    <submittedName>
        <fullName evidence="1">HAD family hydrolase</fullName>
    </submittedName>
</protein>
<dbReference type="InterPro" id="IPR006379">
    <property type="entry name" value="HAD-SF_hydro_IIB"/>
</dbReference>
<organism evidence="1 2">
    <name type="scientific">Paucilactobacillus hokkaidonensis JCM 18461</name>
    <dbReference type="NCBI Taxonomy" id="1291742"/>
    <lineage>
        <taxon>Bacteria</taxon>
        <taxon>Bacillati</taxon>
        <taxon>Bacillota</taxon>
        <taxon>Bacilli</taxon>
        <taxon>Lactobacillales</taxon>
        <taxon>Lactobacillaceae</taxon>
        <taxon>Paucilactobacillus</taxon>
    </lineage>
</organism>
<dbReference type="Gene3D" id="3.40.50.1000">
    <property type="entry name" value="HAD superfamily/HAD-like"/>
    <property type="match status" value="1"/>
</dbReference>
<dbReference type="InterPro" id="IPR023214">
    <property type="entry name" value="HAD_sf"/>
</dbReference>
<dbReference type="GO" id="GO:0000287">
    <property type="term" value="F:magnesium ion binding"/>
    <property type="evidence" value="ECO:0007669"/>
    <property type="project" value="TreeGrafter"/>
</dbReference>
<dbReference type="RefSeq" id="WP_041094553.1">
    <property type="nucleotide sequence ID" value="NZ_AP014680.1"/>
</dbReference>
<dbReference type="NCBIfam" id="TIGR00099">
    <property type="entry name" value="Cof-subfamily"/>
    <property type="match status" value="1"/>
</dbReference>
<dbReference type="AlphaFoldDB" id="A0A0A1H166"/>
<name>A0A0A1H166_9LACO</name>
<dbReference type="HOGENOM" id="CLU_044146_0_2_9"/>
<keyword evidence="1" id="KW-0378">Hydrolase</keyword>
<reference evidence="1 2" key="1">
    <citation type="submission" date="2014-11" db="EMBL/GenBank/DDBJ databases">
        <title>Complete genome sequence and analysis of Lactobacillus hokkaidonensis LOOC260T.</title>
        <authorList>
            <person name="Tanizawa Y."/>
            <person name="Tohno M."/>
            <person name="Kaminuma E."/>
            <person name="Nakamura Y."/>
            <person name="Arita M."/>
        </authorList>
    </citation>
    <scope>NUCLEOTIDE SEQUENCE [LARGE SCALE GENOMIC DNA]</scope>
    <source>
        <strain evidence="1 2">LOOC260</strain>
    </source>
</reference>
<dbReference type="PANTHER" id="PTHR10000:SF8">
    <property type="entry name" value="HAD SUPERFAMILY HYDROLASE-LIKE, TYPE 3"/>
    <property type="match status" value="1"/>
</dbReference>
<dbReference type="Pfam" id="PF08282">
    <property type="entry name" value="Hydrolase_3"/>
    <property type="match status" value="1"/>
</dbReference>
<proteinExistence type="predicted"/>
<dbReference type="GO" id="GO:0016791">
    <property type="term" value="F:phosphatase activity"/>
    <property type="evidence" value="ECO:0007669"/>
    <property type="project" value="UniProtKB-ARBA"/>
</dbReference>
<accession>A0A0A1H166</accession>
<dbReference type="PANTHER" id="PTHR10000">
    <property type="entry name" value="PHOSPHOSERINE PHOSPHATASE"/>
    <property type="match status" value="1"/>
</dbReference>
<dbReference type="InterPro" id="IPR036412">
    <property type="entry name" value="HAD-like_sf"/>
</dbReference>